<dbReference type="SUPFAM" id="SSF53756">
    <property type="entry name" value="UDP-Glycosyltransferase/glycogen phosphorylase"/>
    <property type="match status" value="1"/>
</dbReference>
<dbReference type="EMBL" id="OU893335">
    <property type="protein sequence ID" value="CAH0759694.1"/>
    <property type="molecule type" value="Genomic_DNA"/>
</dbReference>
<reference evidence="6" key="1">
    <citation type="submission" date="2021-12" db="EMBL/GenBank/DDBJ databases">
        <authorList>
            <person name="King R."/>
        </authorList>
    </citation>
    <scope>NUCLEOTIDE SEQUENCE</scope>
</reference>
<dbReference type="Proteomes" id="UP001153714">
    <property type="component" value="Chromosome 4"/>
</dbReference>
<dbReference type="OrthoDB" id="5835829at2759"/>
<dbReference type="AlphaFoldDB" id="A0A9P0C5U6"/>
<keyword evidence="5" id="KW-0812">Transmembrane</keyword>
<dbReference type="CDD" id="cd03784">
    <property type="entry name" value="GT1_Gtf-like"/>
    <property type="match status" value="1"/>
</dbReference>
<comment type="similarity">
    <text evidence="1 4">Belongs to the UDP-glycosyltransferase family.</text>
</comment>
<dbReference type="GO" id="GO:0016020">
    <property type="term" value="C:membrane"/>
    <property type="evidence" value="ECO:0007669"/>
    <property type="project" value="UniProtKB-SubCell"/>
</dbReference>
<dbReference type="Pfam" id="PF00201">
    <property type="entry name" value="UDPGT"/>
    <property type="match status" value="1"/>
</dbReference>
<organism evidence="6 7">
    <name type="scientific">Diatraea saccharalis</name>
    <name type="common">sugarcane borer</name>
    <dbReference type="NCBI Taxonomy" id="40085"/>
    <lineage>
        <taxon>Eukaryota</taxon>
        <taxon>Metazoa</taxon>
        <taxon>Ecdysozoa</taxon>
        <taxon>Arthropoda</taxon>
        <taxon>Hexapoda</taxon>
        <taxon>Insecta</taxon>
        <taxon>Pterygota</taxon>
        <taxon>Neoptera</taxon>
        <taxon>Endopterygota</taxon>
        <taxon>Lepidoptera</taxon>
        <taxon>Glossata</taxon>
        <taxon>Ditrysia</taxon>
        <taxon>Pyraloidea</taxon>
        <taxon>Crambidae</taxon>
        <taxon>Crambinae</taxon>
        <taxon>Diatraea</taxon>
    </lineage>
</organism>
<name>A0A9P0C5U6_9NEOP</name>
<feature type="chain" id="PRO_5040539577" description="UDP-glucuronosyltransferase" evidence="5">
    <location>
        <begin position="18"/>
        <end position="516"/>
    </location>
</feature>
<keyword evidence="7" id="KW-1185">Reference proteome</keyword>
<keyword evidence="5" id="KW-0732">Signal</keyword>
<dbReference type="EC" id="2.4.1.17" evidence="5"/>
<protein>
    <recommendedName>
        <fullName evidence="5">UDP-glucuronosyltransferase</fullName>
        <ecNumber evidence="5">2.4.1.17</ecNumber>
    </recommendedName>
</protein>
<keyword evidence="2 4" id="KW-0328">Glycosyltransferase</keyword>
<evidence type="ECO:0000256" key="3">
    <source>
        <dbReference type="ARBA" id="ARBA00022679"/>
    </source>
</evidence>
<comment type="catalytic activity">
    <reaction evidence="5">
        <text>glucuronate acceptor + UDP-alpha-D-glucuronate = acceptor beta-D-glucuronoside + UDP + H(+)</text>
        <dbReference type="Rhea" id="RHEA:21032"/>
        <dbReference type="ChEBI" id="CHEBI:15378"/>
        <dbReference type="ChEBI" id="CHEBI:58052"/>
        <dbReference type="ChEBI" id="CHEBI:58223"/>
        <dbReference type="ChEBI" id="CHEBI:132367"/>
        <dbReference type="ChEBI" id="CHEBI:132368"/>
        <dbReference type="EC" id="2.4.1.17"/>
    </reaction>
</comment>
<sequence length="516" mass="59147">MRVLCFVILISICANEAARIFAIFPTPSISHQVVFRPLVQELVKRNHEVVVVTTDPAFPNGQAPANLTEIDVHEFSYKLWRDKFLEVSSRGDNDIFSQLKVGFKLISKIFGEQMLTTEVQEVIKDTNKIFDLVLVEALARPALALKHVLKVPLIQVSSFGAVTGNYETIGAPVHPILYPTILRQRIYNLTFWEKVTELYNHYRINRFYDSIEESENNMIRNIFGENIPSLSELSYDVDMIFFNMNPIWEGNRPVPPNVIYMGGLHQKPVKQLPQDLKSYLDKSTNGVIYISFGTNVNPSQLPQEKIQILIKVFSQLPYNVLWKWDKDELPGITGNIKISKWFPQSDLLRHPNVKLFITQGGLQSTDEAITAGVPLIGIPMLGDQWFNVEKYTYHKIGKRLDINTITEEKFRDAISTVIGDKSYRENIIRLRTLMRDQPQSPLDRAVWWIEYVIRHGGAKHLRSPAANISWAKYLELEFVGTLLALILSVIMAILLVLYYSIKILRRYIGSVKVKTS</sequence>
<reference evidence="6" key="2">
    <citation type="submission" date="2022-10" db="EMBL/GenBank/DDBJ databases">
        <authorList>
            <consortium name="ENA_rothamsted_submissions"/>
            <consortium name="culmorum"/>
            <person name="King R."/>
        </authorList>
    </citation>
    <scope>NUCLEOTIDE SEQUENCE</scope>
</reference>
<keyword evidence="5" id="KW-1133">Transmembrane helix</keyword>
<dbReference type="Gene3D" id="3.40.50.2000">
    <property type="entry name" value="Glycogen Phosphorylase B"/>
    <property type="match status" value="2"/>
</dbReference>
<evidence type="ECO:0000256" key="2">
    <source>
        <dbReference type="ARBA" id="ARBA00022676"/>
    </source>
</evidence>
<feature type="transmembrane region" description="Helical" evidence="5">
    <location>
        <begin position="478"/>
        <end position="499"/>
    </location>
</feature>
<comment type="subcellular location">
    <subcellularLocation>
        <location evidence="5">Membrane</location>
        <topology evidence="5">Single-pass membrane protein</topology>
    </subcellularLocation>
</comment>
<dbReference type="FunFam" id="3.40.50.2000:FF:000021">
    <property type="entry name" value="UDP-glucuronosyltransferase"/>
    <property type="match status" value="1"/>
</dbReference>
<dbReference type="InterPro" id="IPR050271">
    <property type="entry name" value="UDP-glycosyltransferase"/>
</dbReference>
<dbReference type="PANTHER" id="PTHR48043:SF159">
    <property type="entry name" value="EG:EG0003.4 PROTEIN-RELATED"/>
    <property type="match status" value="1"/>
</dbReference>
<proteinExistence type="inferred from homology"/>
<feature type="signal peptide" evidence="5">
    <location>
        <begin position="1"/>
        <end position="17"/>
    </location>
</feature>
<evidence type="ECO:0000256" key="5">
    <source>
        <dbReference type="RuleBase" id="RU362059"/>
    </source>
</evidence>
<evidence type="ECO:0000256" key="1">
    <source>
        <dbReference type="ARBA" id="ARBA00009995"/>
    </source>
</evidence>
<dbReference type="PANTHER" id="PTHR48043">
    <property type="entry name" value="EG:EG0003.4 PROTEIN-RELATED"/>
    <property type="match status" value="1"/>
</dbReference>
<keyword evidence="3 4" id="KW-0808">Transferase</keyword>
<dbReference type="PROSITE" id="PS00375">
    <property type="entry name" value="UDPGT"/>
    <property type="match status" value="1"/>
</dbReference>
<gene>
    <name evidence="6" type="ORF">DIATSA_LOCUS9973</name>
</gene>
<evidence type="ECO:0000313" key="7">
    <source>
        <dbReference type="Proteomes" id="UP001153714"/>
    </source>
</evidence>
<dbReference type="GO" id="GO:0015020">
    <property type="term" value="F:glucuronosyltransferase activity"/>
    <property type="evidence" value="ECO:0007669"/>
    <property type="project" value="UniProtKB-EC"/>
</dbReference>
<dbReference type="InterPro" id="IPR002213">
    <property type="entry name" value="UDP_glucos_trans"/>
</dbReference>
<keyword evidence="5" id="KW-0472">Membrane</keyword>
<dbReference type="InterPro" id="IPR035595">
    <property type="entry name" value="UDP_glycos_trans_CS"/>
</dbReference>
<evidence type="ECO:0000313" key="6">
    <source>
        <dbReference type="EMBL" id="CAH0759694.1"/>
    </source>
</evidence>
<accession>A0A9P0C5U6</accession>
<evidence type="ECO:0000256" key="4">
    <source>
        <dbReference type="RuleBase" id="RU003718"/>
    </source>
</evidence>